<proteinExistence type="predicted"/>
<comment type="caution">
    <text evidence="2">The sequence shown here is derived from an EMBL/GenBank/DDBJ whole genome shotgun (WGS) entry which is preliminary data.</text>
</comment>
<dbReference type="InterPro" id="IPR008972">
    <property type="entry name" value="Cupredoxin"/>
</dbReference>
<evidence type="ECO:0000259" key="1">
    <source>
        <dbReference type="Pfam" id="PF13473"/>
    </source>
</evidence>
<feature type="domain" description="EfeO-type cupredoxin-like" evidence="1">
    <location>
        <begin position="32"/>
        <end position="110"/>
    </location>
</feature>
<protein>
    <recommendedName>
        <fullName evidence="1">EfeO-type cupredoxin-like domain-containing protein</fullName>
    </recommendedName>
</protein>
<dbReference type="Gene3D" id="2.60.40.420">
    <property type="entry name" value="Cupredoxins - blue copper proteins"/>
    <property type="match status" value="1"/>
</dbReference>
<name>A0A5C8HP88_9MICO</name>
<dbReference type="InterPro" id="IPR028096">
    <property type="entry name" value="EfeO_Cupredoxin"/>
</dbReference>
<sequence>MEPPSNSTRQERAVPLRTSVIKLGAIAATLLLLTGCASGSSDAVAATGETTEVTVTVSGMSYVPNVIEVPVGNELVVTFENTGTVMHDLEFANGVKTDDLAPGASETITVGVIGSDLEGWCAIGNHREMGMELTVVAVK</sequence>
<accession>A0A5C8HP88</accession>
<gene>
    <name evidence="2" type="ORF">FVP60_10445</name>
</gene>
<dbReference type="SUPFAM" id="SSF49503">
    <property type="entry name" value="Cupredoxins"/>
    <property type="match status" value="1"/>
</dbReference>
<dbReference type="CDD" id="cd00920">
    <property type="entry name" value="Cupredoxin"/>
    <property type="match status" value="1"/>
</dbReference>
<evidence type="ECO:0000313" key="3">
    <source>
        <dbReference type="Proteomes" id="UP000321196"/>
    </source>
</evidence>
<dbReference type="AlphaFoldDB" id="A0A5C8HP88"/>
<keyword evidence="3" id="KW-1185">Reference proteome</keyword>
<dbReference type="OrthoDB" id="345021at2"/>
<reference evidence="2 3" key="1">
    <citation type="submission" date="2019-08" db="EMBL/GenBank/DDBJ databases">
        <authorList>
            <person name="Dong K."/>
        </authorList>
    </citation>
    <scope>NUCLEOTIDE SEQUENCE [LARGE SCALE GENOMIC DNA]</scope>
    <source>
        <strain evidence="2 3">M4-8</strain>
    </source>
</reference>
<organism evidence="2 3">
    <name type="scientific">Microbacterium mitrae</name>
    <dbReference type="NCBI Taxonomy" id="664640"/>
    <lineage>
        <taxon>Bacteria</taxon>
        <taxon>Bacillati</taxon>
        <taxon>Actinomycetota</taxon>
        <taxon>Actinomycetes</taxon>
        <taxon>Micrococcales</taxon>
        <taxon>Microbacteriaceae</taxon>
        <taxon>Microbacterium</taxon>
    </lineage>
</organism>
<dbReference type="Pfam" id="PF13473">
    <property type="entry name" value="Cupredoxin_1"/>
    <property type="match status" value="1"/>
</dbReference>
<evidence type="ECO:0000313" key="2">
    <source>
        <dbReference type="EMBL" id="TXK04163.1"/>
    </source>
</evidence>
<dbReference type="EMBL" id="VRSW01000003">
    <property type="protein sequence ID" value="TXK04163.1"/>
    <property type="molecule type" value="Genomic_DNA"/>
</dbReference>
<dbReference type="Proteomes" id="UP000321196">
    <property type="component" value="Unassembled WGS sequence"/>
</dbReference>